<feature type="region of interest" description="Disordered" evidence="1">
    <location>
        <begin position="160"/>
        <end position="219"/>
    </location>
</feature>
<dbReference type="AlphaFoldDB" id="A0A1Q9C283"/>
<accession>A0A1Q9C283</accession>
<evidence type="ECO:0000313" key="2">
    <source>
        <dbReference type="EMBL" id="OLP77038.1"/>
    </source>
</evidence>
<proteinExistence type="predicted"/>
<keyword evidence="3" id="KW-1185">Reference proteome</keyword>
<feature type="compositionally biased region" description="Pro residues" evidence="1">
    <location>
        <begin position="161"/>
        <end position="171"/>
    </location>
</feature>
<evidence type="ECO:0000256" key="1">
    <source>
        <dbReference type="SAM" id="MobiDB-lite"/>
    </source>
</evidence>
<gene>
    <name evidence="2" type="ORF">AK812_SmicGene42945</name>
</gene>
<sequence length="400" mass="43721">MLRTWLSALNADFPHPQEPIDINHPIVPWLCRWCAFVWARYHVKADRLTPFRIMTGREYKTPIFQFGEVVLAKDPNVKAISKAKPRWFKGVFVGRLELDDSAVVLTDAGAIIVRTIRRLPADDQHDVSFLDAACGLPWAPAGKRAKVRAETSHVIAVPAPVAAPPDQPAAPCPVQQDERSEPLLPRPPVTPGVDPQAVHHDIPSPGTPLSEARGMTPDSSHRITMTPPFADEVPRPASPFRGSGSMQVEREVATPTGINAVPLPRPAASVEKPSAPAASEPAAATAESSPEVPKVGSITCALQQIQDWARDGQWEQKISSVLDLLDTRLDPREVEKARDIQMATLIEKGQCRSRLSPRARESISLDGADQRRVDRDLRASPKWEAVRDDLDSPAVRGGGI</sequence>
<feature type="compositionally biased region" description="Low complexity" evidence="1">
    <location>
        <begin position="266"/>
        <end position="293"/>
    </location>
</feature>
<feature type="region of interest" description="Disordered" evidence="1">
    <location>
        <begin position="257"/>
        <end position="294"/>
    </location>
</feature>
<comment type="caution">
    <text evidence="2">The sequence shown here is derived from an EMBL/GenBank/DDBJ whole genome shotgun (WGS) entry which is preliminary data.</text>
</comment>
<dbReference type="OrthoDB" id="428501at2759"/>
<name>A0A1Q9C283_SYMMI</name>
<organism evidence="2 3">
    <name type="scientific">Symbiodinium microadriaticum</name>
    <name type="common">Dinoflagellate</name>
    <name type="synonym">Zooxanthella microadriatica</name>
    <dbReference type="NCBI Taxonomy" id="2951"/>
    <lineage>
        <taxon>Eukaryota</taxon>
        <taxon>Sar</taxon>
        <taxon>Alveolata</taxon>
        <taxon>Dinophyceae</taxon>
        <taxon>Suessiales</taxon>
        <taxon>Symbiodiniaceae</taxon>
        <taxon>Symbiodinium</taxon>
    </lineage>
</organism>
<protein>
    <submittedName>
        <fullName evidence="2">Uncharacterized protein</fullName>
    </submittedName>
</protein>
<dbReference type="EMBL" id="LSRX01001859">
    <property type="protein sequence ID" value="OLP77038.1"/>
    <property type="molecule type" value="Genomic_DNA"/>
</dbReference>
<dbReference type="Proteomes" id="UP000186817">
    <property type="component" value="Unassembled WGS sequence"/>
</dbReference>
<reference evidence="2 3" key="1">
    <citation type="submission" date="2016-02" db="EMBL/GenBank/DDBJ databases">
        <title>Genome analysis of coral dinoflagellate symbionts highlights evolutionary adaptations to a symbiotic lifestyle.</title>
        <authorList>
            <person name="Aranda M."/>
            <person name="Li Y."/>
            <person name="Liew Y.J."/>
            <person name="Baumgarten S."/>
            <person name="Simakov O."/>
            <person name="Wilson M."/>
            <person name="Piel J."/>
            <person name="Ashoor H."/>
            <person name="Bougouffa S."/>
            <person name="Bajic V.B."/>
            <person name="Ryu T."/>
            <person name="Ravasi T."/>
            <person name="Bayer T."/>
            <person name="Micklem G."/>
            <person name="Kim H."/>
            <person name="Bhak J."/>
            <person name="Lajeunesse T.C."/>
            <person name="Voolstra C.R."/>
        </authorList>
    </citation>
    <scope>NUCLEOTIDE SEQUENCE [LARGE SCALE GENOMIC DNA]</scope>
    <source>
        <strain evidence="2 3">CCMP2467</strain>
    </source>
</reference>
<evidence type="ECO:0000313" key="3">
    <source>
        <dbReference type="Proteomes" id="UP000186817"/>
    </source>
</evidence>